<keyword evidence="4" id="KW-1185">Reference proteome</keyword>
<dbReference type="InterPro" id="IPR036673">
    <property type="entry name" value="Cyanovirin-N_sf"/>
</dbReference>
<dbReference type="Pfam" id="PF08881">
    <property type="entry name" value="CVNH"/>
    <property type="match status" value="1"/>
</dbReference>
<feature type="region of interest" description="Disordered" evidence="1">
    <location>
        <begin position="283"/>
        <end position="328"/>
    </location>
</feature>
<feature type="region of interest" description="Disordered" evidence="1">
    <location>
        <begin position="411"/>
        <end position="439"/>
    </location>
</feature>
<name>A0AAD6YL80_9AGAR</name>
<feature type="domain" description="Cyanovirin-N" evidence="2">
    <location>
        <begin position="67"/>
        <end position="128"/>
    </location>
</feature>
<evidence type="ECO:0000259" key="2">
    <source>
        <dbReference type="Pfam" id="PF08881"/>
    </source>
</evidence>
<dbReference type="EMBL" id="JARJCW010000007">
    <property type="protein sequence ID" value="KAJ7222606.1"/>
    <property type="molecule type" value="Genomic_DNA"/>
</dbReference>
<dbReference type="SUPFAM" id="SSF51322">
    <property type="entry name" value="Cyanovirin-N"/>
    <property type="match status" value="1"/>
</dbReference>
<evidence type="ECO:0000313" key="4">
    <source>
        <dbReference type="Proteomes" id="UP001219525"/>
    </source>
</evidence>
<evidence type="ECO:0000256" key="1">
    <source>
        <dbReference type="SAM" id="MobiDB-lite"/>
    </source>
</evidence>
<accession>A0AAD6YL80</accession>
<dbReference type="Proteomes" id="UP001219525">
    <property type="component" value="Unassembled WGS sequence"/>
</dbReference>
<sequence length="578" mass="61465">MSSDPKDSKDVVPASEAPTTIDAIMAKIKDDTRSVPLGNCTFALSPTDLGSLTISWTPHNANPSDPQKTFQVNLNNHIGNVGGQLVWGGTDFSESCDDIKLIDNTTVLSAKCRHTHFTDSNRNEIRLRDSQDTAISVVRELDLKDHIIYDRALDGGSFNIVAGDPDFSRVISSASWMKYAIITQPDMGSFLRQKPVQNAVGDVAERTVAQIMHQTELVLAQVVKAALDAIKKQAKELIADELDRLAKRAALTTGYASGFGAFAQMHDAAYHVMAEHSEPFKSLRLLAPPPPTDEGSGDGGSGSGGGGSGDGGSGGGGSGDGGDPLSTLDPIAFVDAAPYLRPARSTRLRPTGPAAHHCLTPHATRLRRARPAARARFTRPLPAARRLHTRSPHAPTSQGLTALARRSLPAARTRPPLGARQLPTRCSPQAPGSPNPLLAASARHPPLRSPPDSHFLIPAGCPLSSACRSTREASSSPPAQHAARRCTGGERTLRMGHLTGRPAAPRILACARAREPSMYRRWARALAAGGLSPGGCGLSHIMVVLSRGIVMACFRLIETHVALQTSFGVILTHSFIDW</sequence>
<protein>
    <recommendedName>
        <fullName evidence="2">Cyanovirin-N domain-containing protein</fullName>
    </recommendedName>
</protein>
<gene>
    <name evidence="3" type="ORF">GGX14DRAFT_388386</name>
</gene>
<comment type="caution">
    <text evidence="3">The sequence shown here is derived from an EMBL/GenBank/DDBJ whole genome shotgun (WGS) entry which is preliminary data.</text>
</comment>
<proteinExistence type="predicted"/>
<organism evidence="3 4">
    <name type="scientific">Mycena pura</name>
    <dbReference type="NCBI Taxonomy" id="153505"/>
    <lineage>
        <taxon>Eukaryota</taxon>
        <taxon>Fungi</taxon>
        <taxon>Dikarya</taxon>
        <taxon>Basidiomycota</taxon>
        <taxon>Agaricomycotina</taxon>
        <taxon>Agaricomycetes</taxon>
        <taxon>Agaricomycetidae</taxon>
        <taxon>Agaricales</taxon>
        <taxon>Marasmiineae</taxon>
        <taxon>Mycenaceae</taxon>
        <taxon>Mycena</taxon>
    </lineage>
</organism>
<dbReference type="AlphaFoldDB" id="A0AAD6YL80"/>
<evidence type="ECO:0000313" key="3">
    <source>
        <dbReference type="EMBL" id="KAJ7222606.1"/>
    </source>
</evidence>
<reference evidence="3" key="1">
    <citation type="submission" date="2023-03" db="EMBL/GenBank/DDBJ databases">
        <title>Massive genome expansion in bonnet fungi (Mycena s.s.) driven by repeated elements and novel gene families across ecological guilds.</title>
        <authorList>
            <consortium name="Lawrence Berkeley National Laboratory"/>
            <person name="Harder C.B."/>
            <person name="Miyauchi S."/>
            <person name="Viragh M."/>
            <person name="Kuo A."/>
            <person name="Thoen E."/>
            <person name="Andreopoulos B."/>
            <person name="Lu D."/>
            <person name="Skrede I."/>
            <person name="Drula E."/>
            <person name="Henrissat B."/>
            <person name="Morin E."/>
            <person name="Kohler A."/>
            <person name="Barry K."/>
            <person name="LaButti K."/>
            <person name="Morin E."/>
            <person name="Salamov A."/>
            <person name="Lipzen A."/>
            <person name="Mereny Z."/>
            <person name="Hegedus B."/>
            <person name="Baldrian P."/>
            <person name="Stursova M."/>
            <person name="Weitz H."/>
            <person name="Taylor A."/>
            <person name="Grigoriev I.V."/>
            <person name="Nagy L.G."/>
            <person name="Martin F."/>
            <person name="Kauserud H."/>
        </authorList>
    </citation>
    <scope>NUCLEOTIDE SEQUENCE</scope>
    <source>
        <strain evidence="3">9144</strain>
    </source>
</reference>
<dbReference type="InterPro" id="IPR011058">
    <property type="entry name" value="Cyanovirin-N"/>
</dbReference>
<dbReference type="Gene3D" id="2.30.60.10">
    <property type="entry name" value="Cyanovirin-N"/>
    <property type="match status" value="1"/>
</dbReference>
<feature type="compositionally biased region" description="Gly residues" evidence="1">
    <location>
        <begin position="297"/>
        <end position="322"/>
    </location>
</feature>